<proteinExistence type="predicted"/>
<sequence>IVRDGHTPHVRDADIPEPWLTRFGIASVGSTRSLSGAYAYDWENFLRLWNEEQARQLSALEDLANA</sequence>
<protein>
    <submittedName>
        <fullName evidence="1">Uncharacterized protein</fullName>
    </submittedName>
</protein>
<evidence type="ECO:0000313" key="1">
    <source>
        <dbReference type="EMBL" id="MDH0148668.1"/>
    </source>
</evidence>
<dbReference type="EMBL" id="JAODZE010000031">
    <property type="protein sequence ID" value="MDH0148668.1"/>
    <property type="molecule type" value="Genomic_DNA"/>
</dbReference>
<name>A0AA42HAA0_STUST</name>
<comment type="caution">
    <text evidence="1">The sequence shown here is derived from an EMBL/GenBank/DDBJ whole genome shotgun (WGS) entry which is preliminary data.</text>
</comment>
<evidence type="ECO:0000313" key="2">
    <source>
        <dbReference type="Proteomes" id="UP001158076"/>
    </source>
</evidence>
<gene>
    <name evidence="1" type="ORF">N7335_19950</name>
</gene>
<reference evidence="1" key="1">
    <citation type="submission" date="2022-09" db="EMBL/GenBank/DDBJ databases">
        <title>Intensive care unit water sources are persistently colonized with multi-drug resistant bacteria and are the site of extensive horizontal gene transfer of antibiotic resistance genes.</title>
        <authorList>
            <person name="Diorio-Toth L."/>
        </authorList>
    </citation>
    <scope>NUCLEOTIDE SEQUENCE</scope>
    <source>
        <strain evidence="1">GD04147</strain>
    </source>
</reference>
<dbReference type="Proteomes" id="UP001158076">
    <property type="component" value="Unassembled WGS sequence"/>
</dbReference>
<dbReference type="AlphaFoldDB" id="A0AA42HAA0"/>
<accession>A0AA42HAA0</accession>
<feature type="non-terminal residue" evidence="1">
    <location>
        <position position="1"/>
    </location>
</feature>
<organism evidence="1 2">
    <name type="scientific">Stutzerimonas stutzeri</name>
    <name type="common">Pseudomonas stutzeri</name>
    <dbReference type="NCBI Taxonomy" id="316"/>
    <lineage>
        <taxon>Bacteria</taxon>
        <taxon>Pseudomonadati</taxon>
        <taxon>Pseudomonadota</taxon>
        <taxon>Gammaproteobacteria</taxon>
        <taxon>Pseudomonadales</taxon>
        <taxon>Pseudomonadaceae</taxon>
        <taxon>Stutzerimonas</taxon>
    </lineage>
</organism>